<evidence type="ECO:0000313" key="1">
    <source>
        <dbReference type="EMBL" id="MBS3652464.1"/>
    </source>
</evidence>
<accession>A0A942E270</accession>
<reference evidence="1" key="1">
    <citation type="submission" date="2021-04" db="EMBL/GenBank/DDBJ databases">
        <title>Pseudaminobacter soli sp. nov., isolated from paddy soil contaminated by heavy metals.</title>
        <authorList>
            <person name="Zhang K."/>
        </authorList>
    </citation>
    <scope>NUCLEOTIDE SEQUENCE</scope>
    <source>
        <strain evidence="1">19-2017</strain>
    </source>
</reference>
<keyword evidence="2" id="KW-1185">Reference proteome</keyword>
<gene>
    <name evidence="1" type="ORF">KEU06_28155</name>
</gene>
<proteinExistence type="predicted"/>
<dbReference type="Pfam" id="PF22531">
    <property type="entry name" value="DUF7002"/>
    <property type="match status" value="1"/>
</dbReference>
<protein>
    <submittedName>
        <fullName evidence="1">Uncharacterized protein</fullName>
    </submittedName>
</protein>
<dbReference type="Proteomes" id="UP000680348">
    <property type="component" value="Unassembled WGS sequence"/>
</dbReference>
<name>A0A942E270_9HYPH</name>
<comment type="caution">
    <text evidence="1">The sequence shown here is derived from an EMBL/GenBank/DDBJ whole genome shotgun (WGS) entry which is preliminary data.</text>
</comment>
<sequence>MTEEELIQNYPRLYHMAHEGAWDAIRKHGLMSATALLDAYGVTGVRRHELGSSRRPHSVPLQADGLPVAVLRDQKPMRDSALSKCLQDGLAPQQWYELLNSRTFFWLSKSRIWTLLRAEAYRDVPQTVLTLDSAKLVAKHRNNIWLSPINSGSTLFNPVARGLETFRRIADFPFAQRAKTRQLQNNVVELVVDHSVSDVADFVLAVHTVRNEDILGEIWRAPHASDDDHP</sequence>
<evidence type="ECO:0000313" key="2">
    <source>
        <dbReference type="Proteomes" id="UP000680348"/>
    </source>
</evidence>
<dbReference type="EMBL" id="JAGWCR010000027">
    <property type="protein sequence ID" value="MBS3652464.1"/>
    <property type="molecule type" value="Genomic_DNA"/>
</dbReference>
<dbReference type="InterPro" id="IPR054271">
    <property type="entry name" value="DUF7002"/>
</dbReference>
<dbReference type="AlphaFoldDB" id="A0A942E270"/>
<organism evidence="1 2">
    <name type="scientific">Pseudaminobacter soli</name>
    <name type="common">ex Zhang et al. 2022</name>
    <dbReference type="NCBI Taxonomy" id="2831468"/>
    <lineage>
        <taxon>Bacteria</taxon>
        <taxon>Pseudomonadati</taxon>
        <taxon>Pseudomonadota</taxon>
        <taxon>Alphaproteobacteria</taxon>
        <taxon>Hyphomicrobiales</taxon>
        <taxon>Phyllobacteriaceae</taxon>
        <taxon>Pseudaminobacter</taxon>
    </lineage>
</organism>
<dbReference type="RefSeq" id="WP_188258018.1">
    <property type="nucleotide sequence ID" value="NZ_JABVCF010000027.1"/>
</dbReference>